<dbReference type="GeneID" id="98666687"/>
<gene>
    <name evidence="3" type="ORF">SAMN04488138_1249</name>
</gene>
<protein>
    <submittedName>
        <fullName evidence="3">3-phenylpropionate/cinnamic acid dioxygenase, small subunit</fullName>
    </submittedName>
</protein>
<evidence type="ECO:0000256" key="1">
    <source>
        <dbReference type="ARBA" id="ARBA00009570"/>
    </source>
</evidence>
<accession>A0A1I3WHD2</accession>
<name>A0A1I3WHD2_9RHOB</name>
<dbReference type="EMBL" id="FORY01000024">
    <property type="protein sequence ID" value="SFK05866.1"/>
    <property type="molecule type" value="Genomic_DNA"/>
</dbReference>
<sequence length="192" mass="21420">MAVTASSEKTAAVQRVHDRYDAMVRRLIFTRTASLSEQALNAEIEPVLAAEARLLDARAFEQWQAMLSDEMQFWVPVHPDDHPAKDQALIYDDRRRLSERVAHFFDPQAWAVVAPDPLTIRQIGAVEAWDVGTEIIATAPIALLHVRRGAPVKLTGREILSLERNGAGFLITSKTLILPELALSTPHLGWII</sequence>
<organism evidence="3 4">
    <name type="scientific">Celeribacter halophilus</name>
    <dbReference type="NCBI Taxonomy" id="576117"/>
    <lineage>
        <taxon>Bacteria</taxon>
        <taxon>Pseudomonadati</taxon>
        <taxon>Pseudomonadota</taxon>
        <taxon>Alphaproteobacteria</taxon>
        <taxon>Rhodobacterales</taxon>
        <taxon>Roseobacteraceae</taxon>
        <taxon>Celeribacter</taxon>
    </lineage>
</organism>
<keyword evidence="3" id="KW-0223">Dioxygenase</keyword>
<dbReference type="PANTHER" id="PTHR41534:SF2">
    <property type="entry name" value="3-PHENYLPROPIONATE_CINNAMIC ACID DIOXYGENASE SUBUNIT BETA"/>
    <property type="match status" value="1"/>
</dbReference>
<proteinExistence type="inferred from homology"/>
<dbReference type="RefSeq" id="WP_066605377.1">
    <property type="nucleotide sequence ID" value="NZ_FORY01000024.1"/>
</dbReference>
<dbReference type="OrthoDB" id="7446267at2"/>
<dbReference type="Pfam" id="PF00866">
    <property type="entry name" value="Ring_hydroxyl_B"/>
    <property type="match status" value="1"/>
</dbReference>
<dbReference type="STRING" id="576117.SAMN04488138_1249"/>
<dbReference type="GO" id="GO:0019380">
    <property type="term" value="P:3-phenylpropionate catabolic process"/>
    <property type="evidence" value="ECO:0007669"/>
    <property type="project" value="TreeGrafter"/>
</dbReference>
<evidence type="ECO:0000256" key="2">
    <source>
        <dbReference type="ARBA" id="ARBA00023002"/>
    </source>
</evidence>
<dbReference type="InterPro" id="IPR032710">
    <property type="entry name" value="NTF2-like_dom_sf"/>
</dbReference>
<dbReference type="Gene3D" id="3.10.450.50">
    <property type="match status" value="1"/>
</dbReference>
<dbReference type="Proteomes" id="UP000183299">
    <property type="component" value="Unassembled WGS sequence"/>
</dbReference>
<dbReference type="SUPFAM" id="SSF54427">
    <property type="entry name" value="NTF2-like"/>
    <property type="match status" value="1"/>
</dbReference>
<keyword evidence="2" id="KW-0560">Oxidoreductase</keyword>
<comment type="similarity">
    <text evidence="1">Belongs to the bacterial ring-hydroxylating dioxygenase beta subunit family.</text>
</comment>
<keyword evidence="4" id="KW-1185">Reference proteome</keyword>
<dbReference type="PANTHER" id="PTHR41534">
    <property type="entry name" value="BLR3401 PROTEIN"/>
    <property type="match status" value="1"/>
</dbReference>
<evidence type="ECO:0000313" key="3">
    <source>
        <dbReference type="EMBL" id="SFK05866.1"/>
    </source>
</evidence>
<dbReference type="AlphaFoldDB" id="A0A1I3WHD2"/>
<dbReference type="GO" id="GO:0051213">
    <property type="term" value="F:dioxygenase activity"/>
    <property type="evidence" value="ECO:0007669"/>
    <property type="project" value="UniProtKB-KW"/>
</dbReference>
<dbReference type="InterPro" id="IPR000391">
    <property type="entry name" value="Rng_hydr_dOase-bsu"/>
</dbReference>
<reference evidence="3 4" key="1">
    <citation type="submission" date="2016-10" db="EMBL/GenBank/DDBJ databases">
        <authorList>
            <person name="de Groot N.N."/>
        </authorList>
    </citation>
    <scope>NUCLEOTIDE SEQUENCE [LARGE SCALE GENOMIC DNA]</scope>
    <source>
        <strain evidence="3 4">CGMCC 1.8891</strain>
    </source>
</reference>
<evidence type="ECO:0000313" key="4">
    <source>
        <dbReference type="Proteomes" id="UP000183299"/>
    </source>
</evidence>